<feature type="compositionally biased region" description="Basic and acidic residues" evidence="1">
    <location>
        <begin position="52"/>
        <end position="116"/>
    </location>
</feature>
<feature type="compositionally biased region" description="Low complexity" evidence="1">
    <location>
        <begin position="243"/>
        <end position="263"/>
    </location>
</feature>
<accession>A0A1Q8RDQ7</accession>
<feature type="compositionally biased region" description="Basic and acidic residues" evidence="1">
    <location>
        <begin position="135"/>
        <end position="164"/>
    </location>
</feature>
<comment type="caution">
    <text evidence="3">The sequence shown here is derived from an EMBL/GenBank/DDBJ whole genome shotgun (WGS) entry which is preliminary data.</text>
</comment>
<dbReference type="STRING" id="708187.A0A1Q8RDQ7"/>
<sequence length="527" mass="61304">MAGRGERWDRDRFMYERDRDRGYGDDRSRFFEERSRFEERDDYYPPPRRGRDHSDERHDRRPYDRPQRGYPDDDFVRDRRHYDDDRDRDRYGPRRGEPLDREFDRRLHLEREREYRSPSPPRRPTMVRRQSSLDTFDRRPLRFYEREEYPPPARREDVRREDFRAPPYVPIPLPRTRQLGPAPSQRYDEIQIAEPGYYGDEEYRDMPERVKEREVVRSRRRRDRSRESRVSKSTRRSSHRSSSRSSSTSSRTTSTSSATTVRSAYPKKGKTRIPARLVSKRALIDLSYPYIEEGNTIIILKALGQDNIDELLRVSEEYKQSELEIAAARSSAGKIVEERQEEVYTIPPAVAALPPPPAPVVVPAPPASVAAAPPVAAPAPAPVVVEAPPPPQAAPPVEVVNKTTIIRDVSPARSATSYTTSTSATPVVYERREVSEELPIGPMAVAERRRSRSRSRKDIRSEIKALEAELHDRRRHGSRDLVRAEQLPDGAVVLFEEKVERVEEPRRGVRIEKDKKGRMAISVPKYY</sequence>
<feature type="compositionally biased region" description="Basic and acidic residues" evidence="1">
    <location>
        <begin position="204"/>
        <end position="217"/>
    </location>
</feature>
<dbReference type="OrthoDB" id="5428245at2759"/>
<evidence type="ECO:0000313" key="4">
    <source>
        <dbReference type="Proteomes" id="UP000186583"/>
    </source>
</evidence>
<reference evidence="3 4" key="1">
    <citation type="submission" date="2016-11" db="EMBL/GenBank/DDBJ databases">
        <title>Draft Genome Assembly of Colletotrichum chlorophyti a pathogen of herbaceous plants.</title>
        <authorList>
            <person name="Gan P."/>
            <person name="Narusaka M."/>
            <person name="Tsushima A."/>
            <person name="Narusaka Y."/>
            <person name="Takano Y."/>
            <person name="Shirasu K."/>
        </authorList>
    </citation>
    <scope>NUCLEOTIDE SEQUENCE [LARGE SCALE GENOMIC DNA]</scope>
    <source>
        <strain evidence="3 4">NTL11</strain>
    </source>
</reference>
<dbReference type="EMBL" id="MPGH01000226">
    <property type="protein sequence ID" value="OLN82384.1"/>
    <property type="molecule type" value="Genomic_DNA"/>
</dbReference>
<proteinExistence type="predicted"/>
<dbReference type="InterPro" id="IPR058348">
    <property type="entry name" value="DUF8035"/>
</dbReference>
<feature type="domain" description="DUF8035" evidence="2">
    <location>
        <begin position="267"/>
        <end position="320"/>
    </location>
</feature>
<keyword evidence="4" id="KW-1185">Reference proteome</keyword>
<dbReference type="Pfam" id="PF26118">
    <property type="entry name" value="DUF8035"/>
    <property type="match status" value="1"/>
</dbReference>
<evidence type="ECO:0000256" key="1">
    <source>
        <dbReference type="SAM" id="MobiDB-lite"/>
    </source>
</evidence>
<dbReference type="AlphaFoldDB" id="A0A1Q8RDQ7"/>
<feature type="region of interest" description="Disordered" evidence="1">
    <location>
        <begin position="35"/>
        <end position="271"/>
    </location>
</feature>
<dbReference type="Proteomes" id="UP000186583">
    <property type="component" value="Unassembled WGS sequence"/>
</dbReference>
<evidence type="ECO:0000313" key="3">
    <source>
        <dbReference type="EMBL" id="OLN82384.1"/>
    </source>
</evidence>
<protein>
    <recommendedName>
        <fullName evidence="2">DUF8035 domain-containing protein</fullName>
    </recommendedName>
</protein>
<organism evidence="3 4">
    <name type="scientific">Colletotrichum chlorophyti</name>
    <dbReference type="NCBI Taxonomy" id="708187"/>
    <lineage>
        <taxon>Eukaryota</taxon>
        <taxon>Fungi</taxon>
        <taxon>Dikarya</taxon>
        <taxon>Ascomycota</taxon>
        <taxon>Pezizomycotina</taxon>
        <taxon>Sordariomycetes</taxon>
        <taxon>Hypocreomycetidae</taxon>
        <taxon>Glomerellales</taxon>
        <taxon>Glomerellaceae</taxon>
        <taxon>Colletotrichum</taxon>
    </lineage>
</organism>
<feature type="compositionally biased region" description="Basic residues" evidence="1">
    <location>
        <begin position="232"/>
        <end position="242"/>
    </location>
</feature>
<evidence type="ECO:0000259" key="2">
    <source>
        <dbReference type="Pfam" id="PF26118"/>
    </source>
</evidence>
<gene>
    <name evidence="3" type="ORF">CCHL11_09768</name>
</gene>
<name>A0A1Q8RDQ7_9PEZI</name>